<sequence length="109" mass="11848">SAFDLYVSPSRADSFGLAVLEALAQDVPVLASATYGSRDMLGNSDRIFEIDNHNELACKLKMASSSKLKNPVPVGEFDEQLSNQSLLDFYEKLLSARMGVVSETCQLTA</sequence>
<organism evidence="2 3">
    <name type="scientific">Neobacillus paridis</name>
    <dbReference type="NCBI Taxonomy" id="2803862"/>
    <lineage>
        <taxon>Bacteria</taxon>
        <taxon>Bacillati</taxon>
        <taxon>Bacillota</taxon>
        <taxon>Bacilli</taxon>
        <taxon>Bacillales</taxon>
        <taxon>Bacillaceae</taxon>
        <taxon>Neobacillus</taxon>
    </lineage>
</organism>
<keyword evidence="3" id="KW-1185">Reference proteome</keyword>
<dbReference type="SUPFAM" id="SSF53756">
    <property type="entry name" value="UDP-Glycosyltransferase/glycogen phosphorylase"/>
    <property type="match status" value="1"/>
</dbReference>
<dbReference type="EMBL" id="JAESWB010000218">
    <property type="protein sequence ID" value="MBL4953528.1"/>
    <property type="molecule type" value="Genomic_DNA"/>
</dbReference>
<evidence type="ECO:0000259" key="1">
    <source>
        <dbReference type="Pfam" id="PF00534"/>
    </source>
</evidence>
<comment type="caution">
    <text evidence="2">The sequence shown here is derived from an EMBL/GenBank/DDBJ whole genome shotgun (WGS) entry which is preliminary data.</text>
</comment>
<protein>
    <submittedName>
        <fullName evidence="2">Glycosyltransferase</fullName>
    </submittedName>
</protein>
<evidence type="ECO:0000313" key="2">
    <source>
        <dbReference type="EMBL" id="MBL4953528.1"/>
    </source>
</evidence>
<proteinExistence type="predicted"/>
<reference evidence="2 3" key="1">
    <citation type="submission" date="2021-01" db="EMBL/GenBank/DDBJ databases">
        <title>Genome public.</title>
        <authorList>
            <person name="Liu C."/>
            <person name="Sun Q."/>
        </authorList>
    </citation>
    <scope>NUCLEOTIDE SEQUENCE [LARGE SCALE GENOMIC DNA]</scope>
    <source>
        <strain evidence="2 3">YIM B02564</strain>
    </source>
</reference>
<gene>
    <name evidence="2" type="ORF">JK635_15145</name>
</gene>
<feature type="domain" description="Glycosyl transferase family 1" evidence="1">
    <location>
        <begin position="4"/>
        <end position="65"/>
    </location>
</feature>
<feature type="non-terminal residue" evidence="2">
    <location>
        <position position="1"/>
    </location>
</feature>
<dbReference type="InterPro" id="IPR001296">
    <property type="entry name" value="Glyco_trans_1"/>
</dbReference>
<dbReference type="Proteomes" id="UP000623967">
    <property type="component" value="Unassembled WGS sequence"/>
</dbReference>
<accession>A0ABS1TQC4</accession>
<name>A0ABS1TQC4_9BACI</name>
<dbReference type="Pfam" id="PF00534">
    <property type="entry name" value="Glycos_transf_1"/>
    <property type="match status" value="1"/>
</dbReference>
<dbReference type="RefSeq" id="WP_202654799.1">
    <property type="nucleotide sequence ID" value="NZ_JAESWB010000218.1"/>
</dbReference>
<dbReference type="Gene3D" id="3.40.50.2000">
    <property type="entry name" value="Glycogen Phosphorylase B"/>
    <property type="match status" value="1"/>
</dbReference>
<evidence type="ECO:0000313" key="3">
    <source>
        <dbReference type="Proteomes" id="UP000623967"/>
    </source>
</evidence>